<evidence type="ECO:0000256" key="7">
    <source>
        <dbReference type="ARBA" id="ARBA00023242"/>
    </source>
</evidence>
<dbReference type="GO" id="GO:0044611">
    <property type="term" value="C:nuclear pore inner ring"/>
    <property type="evidence" value="ECO:0007669"/>
    <property type="project" value="TreeGrafter"/>
</dbReference>
<dbReference type="PANTHER" id="PTHR31431:SF1">
    <property type="entry name" value="NUCLEOPORIN NUP188"/>
    <property type="match status" value="1"/>
</dbReference>
<dbReference type="GO" id="GO:0017056">
    <property type="term" value="F:structural constituent of nuclear pore"/>
    <property type="evidence" value="ECO:0007669"/>
    <property type="project" value="InterPro"/>
</dbReference>
<feature type="domain" description="Nucleoporin Nup188 N-terminal subdomain III" evidence="12">
    <location>
        <begin position="533"/>
        <end position="938"/>
    </location>
</feature>
<dbReference type="InterPro" id="IPR041634">
    <property type="entry name" value="Nup188_C"/>
</dbReference>
<keyword evidence="14" id="KW-1185">Reference proteome</keyword>
<feature type="domain" description="Nuclear pore protein Nup188 C-terminal" evidence="11">
    <location>
        <begin position="1287"/>
        <end position="1580"/>
    </location>
</feature>
<keyword evidence="3" id="KW-0509">mRNA transport</keyword>
<evidence type="ECO:0000256" key="6">
    <source>
        <dbReference type="ARBA" id="ARBA00023132"/>
    </source>
</evidence>
<comment type="similarity">
    <text evidence="8">Belongs to the Nup188 family.</text>
</comment>
<protein>
    <recommendedName>
        <fullName evidence="9">Nucleoporin NUP188</fullName>
    </recommendedName>
</protein>
<keyword evidence="4" id="KW-0653">Protein transport</keyword>
<evidence type="ECO:0000256" key="1">
    <source>
        <dbReference type="ARBA" id="ARBA00004567"/>
    </source>
</evidence>
<dbReference type="Pfam" id="PF21093">
    <property type="entry name" value="Nup188_N-subdom_III"/>
    <property type="match status" value="1"/>
</dbReference>
<organism evidence="13 14">
    <name type="scientific">Geotrichum candidum</name>
    <name type="common">Oospora lactis</name>
    <name type="synonym">Dipodascus geotrichum</name>
    <dbReference type="NCBI Taxonomy" id="1173061"/>
    <lineage>
        <taxon>Eukaryota</taxon>
        <taxon>Fungi</taxon>
        <taxon>Dikarya</taxon>
        <taxon>Ascomycota</taxon>
        <taxon>Saccharomycotina</taxon>
        <taxon>Dipodascomycetes</taxon>
        <taxon>Dipodascales</taxon>
        <taxon>Dipodascaceae</taxon>
        <taxon>Geotrichum</taxon>
    </lineage>
</organism>
<name>A0A0J9X3Q5_GEOCN</name>
<keyword evidence="5" id="KW-0811">Translocation</keyword>
<evidence type="ECO:0000313" key="14">
    <source>
        <dbReference type="Proteomes" id="UP000242525"/>
    </source>
</evidence>
<dbReference type="Gene3D" id="1.25.10.70">
    <property type="match status" value="1"/>
</dbReference>
<reference evidence="13" key="1">
    <citation type="submission" date="2014-03" db="EMBL/GenBank/DDBJ databases">
        <authorList>
            <person name="Casaregola S."/>
        </authorList>
    </citation>
    <scope>NUCLEOTIDE SEQUENCE [LARGE SCALE GENOMIC DNA]</scope>
    <source>
        <strain evidence="13">CLIB 918</strain>
    </source>
</reference>
<evidence type="ECO:0000259" key="11">
    <source>
        <dbReference type="Pfam" id="PF18378"/>
    </source>
</evidence>
<dbReference type="InterPro" id="IPR018864">
    <property type="entry name" value="Nucleoporin_Nup188_N"/>
</dbReference>
<dbReference type="GO" id="GO:0006405">
    <property type="term" value="P:RNA export from nucleus"/>
    <property type="evidence" value="ECO:0007669"/>
    <property type="project" value="TreeGrafter"/>
</dbReference>
<dbReference type="OrthoDB" id="102511at2759"/>
<evidence type="ECO:0000256" key="5">
    <source>
        <dbReference type="ARBA" id="ARBA00023010"/>
    </source>
</evidence>
<feature type="domain" description="Nucleoporin Nup188 N-terminal" evidence="10">
    <location>
        <begin position="72"/>
        <end position="480"/>
    </location>
</feature>
<evidence type="ECO:0000256" key="4">
    <source>
        <dbReference type="ARBA" id="ARBA00022927"/>
    </source>
</evidence>
<dbReference type="GO" id="GO:0006606">
    <property type="term" value="P:protein import into nucleus"/>
    <property type="evidence" value="ECO:0007669"/>
    <property type="project" value="TreeGrafter"/>
</dbReference>
<evidence type="ECO:0000259" key="12">
    <source>
        <dbReference type="Pfam" id="PF21093"/>
    </source>
</evidence>
<keyword evidence="2" id="KW-0813">Transport</keyword>
<keyword evidence="7" id="KW-0539">Nucleus</keyword>
<sequence length="1597" mass="177198">MSAVDVLQKASLWSHETAYYALKNGGCTSIIDSLDKFLDHHIHRLSQCYQIIVKPTKAAASAPASQKSWEREKIGHDRDALVALLNIDAAEALRIVLHGHLRGTLSDSKRNLHHARLYLTEQRHLVKIVQLLFLYRNQAPENLPPNVYALVKKHSPSLLVDSGFFEKLVNVIIENFENPLFLKSDDPELSALFDKECLLFQVDLLNLLITSLSSVVPTESRIISVWAKGIVKTNYFTYPSTAALDRESSLVNTISSLTLTATIAFIDFNQDFSNEGMPAKAYLRDVKTLIEVHTAFADLLETRPNAAPVVFGWSFILNIIAIRLQEVPDPSLKPFIDAVVPDDMAKANSDAQDYELLALVAEDLAQSALSLDPFALLIEAYSILPTFIIYANIFRYYLQASLPYISLTENVVTFFYKVIGPFPELAEEFFVDPFGDKFYALAALRFPAALKPMLLFAQSLGKNAFSLISNLNTYMNELPRSFKNYSFVQDTTTIELNTDIVLLEANKLDQQSALILPQGTKGQTYSLNNTRYAIWQYDYNGWTYLMRILEFELAASEYSPNSVDIVDLLTNTLATLSELEANSLLDICSRNLTTNDVVEVIFRILDDSAYLNINPLAEACVKFASVLTLFHPDRVWSYLGRSKLLERNGQKGLMTVLLGSIEIVNGNYDFTISILDLVKSLVESVISGILTSQVSRKVQSEILSRFIAHVVGIFESFAFWAYTDPRQKVKIADSCVTIFSLLLKYSLEIDEAALVPDKVTSVLAPSIAFLADQFLSTSKVTLRTLQPLLSTIESTAWATTNLDSEFPLSTYELDWLQSALKFSADIVKARPTLNLPPSLLERNLYMLAPHLAMLYTRYANLRSAVIDLFIAIVSAPNPEQPSLLAHLGIHAHMFISNLTGSLENGLESEETIQKIAICFSSIINSHQEGLSILLLTGRDTRKTSKIETEATSLLQVIEQKVSNDINLPQLLQYHLLSSLMSAYSNWKVGAFKSKTELIDALIKIVKKTHEFNLTKRDPTDASIKWSLQNAMTEKALDIFAIQLFKAGADDERSKKIIDFFKTDGMLTKISSQFLSIKGFTSSLHAELVRNFDTMWPSLGGIKKFSRATQVSMSYGESYLYDLDILDRVLSGQGSWAGYRKEVIRANINYSWIDSQLCLVKAWCTVNTSLAAIAAVKKDKDMFKLLASVASTAIKNVLNEGQSVPILRNSIRQRVELAFIVRYQASKSDAAVTDVASFLDLYHLLSSADFEFLRAISASGNADVAAGGVCYRHLLRAILLSLDTFATDRSFKVAQAVHGLLDLVVVKGMYAAVHAAVDVKSSDAVDDIVLIITTLRKALKVPGVSHSAAAALLTESGTGRAVMSLYSYAQSIITRDDEWAFGELSLAYILEWLNVDTLADHFVSNGLLNVLIESPVSQPLQNGGIRPTTHPKLYALWVNGILPIAVVVLQKLGYRVIQDILLFVDSFSDQIRSALAGWRNPAELTLATITETSQIILLLEVICKLDTSPTSNDTAAAVADVLSRADLAASFDYLLSHPRFLNASIVPTSLEEHKLSIEKVSNAAAGDEPEENNKLLAKFQELLRDTKDMLEVEPGLEG</sequence>
<keyword evidence="6" id="KW-0906">Nuclear pore complex</keyword>
<gene>
    <name evidence="13" type="ORF">BN980_GECA01s11593g</name>
</gene>
<evidence type="ECO:0000256" key="8">
    <source>
        <dbReference type="ARBA" id="ARBA00038387"/>
    </source>
</evidence>
<dbReference type="InterPro" id="IPR048883">
    <property type="entry name" value="Nup188_N-subdom_III"/>
</dbReference>
<evidence type="ECO:0000256" key="9">
    <source>
        <dbReference type="ARBA" id="ARBA00040174"/>
    </source>
</evidence>
<comment type="subcellular location">
    <subcellularLocation>
        <location evidence="1">Nucleus</location>
        <location evidence="1">Nuclear pore complex</location>
    </subcellularLocation>
</comment>
<dbReference type="STRING" id="1173061.A0A0J9X3Q5"/>
<evidence type="ECO:0000313" key="13">
    <source>
        <dbReference type="EMBL" id="CDO51743.1"/>
    </source>
</evidence>
<evidence type="ECO:0000256" key="3">
    <source>
        <dbReference type="ARBA" id="ARBA00022816"/>
    </source>
</evidence>
<evidence type="ECO:0000259" key="10">
    <source>
        <dbReference type="Pfam" id="PF10487"/>
    </source>
</evidence>
<dbReference type="InterPro" id="IPR044840">
    <property type="entry name" value="Nup188"/>
</dbReference>
<dbReference type="PANTHER" id="PTHR31431">
    <property type="entry name" value="NUCLEOPORIN NUP188 HOMOLOG"/>
    <property type="match status" value="1"/>
</dbReference>
<accession>A0A0J9X3Q5</accession>
<dbReference type="GO" id="GO:0051028">
    <property type="term" value="P:mRNA transport"/>
    <property type="evidence" value="ECO:0007669"/>
    <property type="project" value="UniProtKB-KW"/>
</dbReference>
<proteinExistence type="inferred from homology"/>
<comment type="caution">
    <text evidence="13">The sequence shown here is derived from an EMBL/GenBank/DDBJ whole genome shotgun (WGS) entry which is preliminary data.</text>
</comment>
<dbReference type="EMBL" id="CCBN010000001">
    <property type="protein sequence ID" value="CDO51743.1"/>
    <property type="molecule type" value="Genomic_DNA"/>
</dbReference>
<dbReference type="Pfam" id="PF10487">
    <property type="entry name" value="Nup188_N"/>
    <property type="match status" value="1"/>
</dbReference>
<evidence type="ECO:0000256" key="2">
    <source>
        <dbReference type="ARBA" id="ARBA00022448"/>
    </source>
</evidence>
<dbReference type="Proteomes" id="UP000242525">
    <property type="component" value="Unassembled WGS sequence"/>
</dbReference>
<dbReference type="Pfam" id="PF18378">
    <property type="entry name" value="Nup188_C"/>
    <property type="match status" value="1"/>
</dbReference>